<evidence type="ECO:0000313" key="2">
    <source>
        <dbReference type="Proteomes" id="UP000224003"/>
    </source>
</evidence>
<dbReference type="InterPro" id="IPR020516">
    <property type="entry name" value="Uncharacterised_YxcD"/>
</dbReference>
<dbReference type="Proteomes" id="UP000224003">
    <property type="component" value="Unassembled WGS sequence"/>
</dbReference>
<proteinExistence type="predicted"/>
<evidence type="ECO:0000313" key="1">
    <source>
        <dbReference type="EMBL" id="PFJ29025.1"/>
    </source>
</evidence>
<gene>
    <name evidence="1" type="ORF">COJ15_32695</name>
</gene>
<protein>
    <submittedName>
        <fullName evidence="1">Uncharacterized protein</fullName>
    </submittedName>
</protein>
<sequence>MNIELMRTIRKKEVKTEAEEILLQYHKTIAYVSEILVEESKMHYSSEEAIDKIRNYLKKNL</sequence>
<name>A0A9X6ZPZ6_BACTU</name>
<accession>A0A9X6ZPZ6</accession>
<dbReference type="Pfam" id="PF10850">
    <property type="entry name" value="DUF2653"/>
    <property type="match status" value="1"/>
</dbReference>
<organism evidence="1 2">
    <name type="scientific">Bacillus thuringiensis</name>
    <dbReference type="NCBI Taxonomy" id="1428"/>
    <lineage>
        <taxon>Bacteria</taxon>
        <taxon>Bacillati</taxon>
        <taxon>Bacillota</taxon>
        <taxon>Bacilli</taxon>
        <taxon>Bacillales</taxon>
        <taxon>Bacillaceae</taxon>
        <taxon>Bacillus</taxon>
        <taxon>Bacillus cereus group</taxon>
    </lineage>
</organism>
<dbReference type="AlphaFoldDB" id="A0A9X6ZPZ6"/>
<comment type="caution">
    <text evidence="1">The sequence shown here is derived from an EMBL/GenBank/DDBJ whole genome shotgun (WGS) entry which is preliminary data.</text>
</comment>
<dbReference type="RefSeq" id="WP_098517721.1">
    <property type="nucleotide sequence ID" value="NZ_NUVX01000081.1"/>
</dbReference>
<reference evidence="1 2" key="1">
    <citation type="submission" date="2017-09" db="EMBL/GenBank/DDBJ databases">
        <title>Large-scale bioinformatics analysis of Bacillus genomes uncovers conserved roles of natural products in bacterial physiology.</title>
        <authorList>
            <consortium name="Agbiome Team Llc"/>
            <person name="Bleich R.M."/>
            <person name="Grubbs K.J."/>
            <person name="Santa Maria K.C."/>
            <person name="Allen S.E."/>
            <person name="Farag S."/>
            <person name="Shank E.A."/>
            <person name="Bowers A."/>
        </authorList>
    </citation>
    <scope>NUCLEOTIDE SEQUENCE [LARGE SCALE GENOMIC DNA]</scope>
    <source>
        <strain evidence="1 2">AFS085496</strain>
    </source>
</reference>
<dbReference type="EMBL" id="NUVX01000081">
    <property type="protein sequence ID" value="PFJ29025.1"/>
    <property type="molecule type" value="Genomic_DNA"/>
</dbReference>